<evidence type="ECO:0000259" key="5">
    <source>
        <dbReference type="PROSITE" id="PS50931"/>
    </source>
</evidence>
<keyword evidence="4" id="KW-0804">Transcription</keyword>
<dbReference type="InterPro" id="IPR036390">
    <property type="entry name" value="WH_DNA-bd_sf"/>
</dbReference>
<dbReference type="SUPFAM" id="SSF53850">
    <property type="entry name" value="Periplasmic binding protein-like II"/>
    <property type="match status" value="1"/>
</dbReference>
<keyword evidence="2" id="KW-0805">Transcription regulation</keyword>
<feature type="domain" description="HTH lysR-type" evidence="5">
    <location>
        <begin position="4"/>
        <end position="61"/>
    </location>
</feature>
<dbReference type="RefSeq" id="WP_097145342.1">
    <property type="nucleotide sequence ID" value="NZ_OBEA01000002.1"/>
</dbReference>
<keyword evidence="3" id="KW-0238">DNA-binding</keyword>
<dbReference type="Pfam" id="PF03466">
    <property type="entry name" value="LysR_substrate"/>
    <property type="match status" value="1"/>
</dbReference>
<dbReference type="InterPro" id="IPR000847">
    <property type="entry name" value="LysR_HTH_N"/>
</dbReference>
<dbReference type="GO" id="GO:0003700">
    <property type="term" value="F:DNA-binding transcription factor activity"/>
    <property type="evidence" value="ECO:0007669"/>
    <property type="project" value="InterPro"/>
</dbReference>
<dbReference type="PANTHER" id="PTHR30579">
    <property type="entry name" value="TRANSCRIPTIONAL REGULATOR"/>
    <property type="match status" value="1"/>
</dbReference>
<dbReference type="PROSITE" id="PS50931">
    <property type="entry name" value="HTH_LYSR"/>
    <property type="match status" value="1"/>
</dbReference>
<name>A0A285IGS9_9RHOB</name>
<dbReference type="Proteomes" id="UP000231655">
    <property type="component" value="Unassembled WGS sequence"/>
</dbReference>
<keyword evidence="9" id="KW-1185">Reference proteome</keyword>
<dbReference type="Gene3D" id="1.10.10.10">
    <property type="entry name" value="Winged helix-like DNA-binding domain superfamily/Winged helix DNA-binding domain"/>
    <property type="match status" value="1"/>
</dbReference>
<reference evidence="6 9" key="2">
    <citation type="journal article" date="2018" name="Int. J. Syst. Evol. Microbiol.">
        <title>Pseudooceanicola lipolyticus sp. nov., a marine alphaproteobacterium, reclassification of Oceanicola flagellatus as Pseudooceanicola flagellatus comb. nov. and emended description of the genus Pseudooceanicola.</title>
        <authorList>
            <person name="Huang M.-M."/>
            <person name="Guo L.-L."/>
            <person name="Wu Y.-H."/>
            <person name="Lai Q.-L."/>
            <person name="Shao Z.-Z."/>
            <person name="Wang C.-S."/>
            <person name="Wu M."/>
            <person name="Xu X.-W."/>
        </authorList>
    </citation>
    <scope>NUCLEOTIDE SEQUENCE [LARGE SCALE GENOMIC DNA]</scope>
    <source>
        <strain evidence="6 9">Ar-45</strain>
    </source>
</reference>
<dbReference type="SUPFAM" id="SSF46785">
    <property type="entry name" value="Winged helix' DNA-binding domain"/>
    <property type="match status" value="1"/>
</dbReference>
<evidence type="ECO:0000313" key="6">
    <source>
        <dbReference type="EMBL" id="PJE29234.1"/>
    </source>
</evidence>
<accession>A0A285IGS9</accession>
<dbReference type="AlphaFoldDB" id="A0A285IGS9"/>
<gene>
    <name evidence="6" type="ORF">CVM39_11275</name>
    <name evidence="7" type="ORF">SAMN06297129_1113</name>
</gene>
<dbReference type="OrthoDB" id="8097684at2"/>
<dbReference type="Pfam" id="PF00126">
    <property type="entry name" value="HTH_1"/>
    <property type="match status" value="1"/>
</dbReference>
<evidence type="ECO:0000313" key="7">
    <source>
        <dbReference type="EMBL" id="SNY47174.1"/>
    </source>
</evidence>
<evidence type="ECO:0000256" key="3">
    <source>
        <dbReference type="ARBA" id="ARBA00023125"/>
    </source>
</evidence>
<evidence type="ECO:0000256" key="2">
    <source>
        <dbReference type="ARBA" id="ARBA00023015"/>
    </source>
</evidence>
<evidence type="ECO:0000256" key="1">
    <source>
        <dbReference type="ARBA" id="ARBA00009437"/>
    </source>
</evidence>
<dbReference type="InterPro" id="IPR005119">
    <property type="entry name" value="LysR_subst-bd"/>
</dbReference>
<organism evidence="7 8">
    <name type="scientific">Pseudooceanicola antarcticus</name>
    <dbReference type="NCBI Taxonomy" id="1247613"/>
    <lineage>
        <taxon>Bacteria</taxon>
        <taxon>Pseudomonadati</taxon>
        <taxon>Pseudomonadota</taxon>
        <taxon>Alphaproteobacteria</taxon>
        <taxon>Rhodobacterales</taxon>
        <taxon>Paracoccaceae</taxon>
        <taxon>Pseudooceanicola</taxon>
    </lineage>
</organism>
<dbReference type="PANTHER" id="PTHR30579:SF7">
    <property type="entry name" value="HTH-TYPE TRANSCRIPTIONAL REGULATOR LRHA-RELATED"/>
    <property type="match status" value="1"/>
</dbReference>
<sequence length="320" mass="35393">MRNLDMTSLRSFVAVADHGGVTKAAGMLNFTQSAVSMQLKRLEETLGISLLDRSSRRIALTPAGEQLLGYARRIIDMNDEALTRLTSKSYEGEIVVGVPHDIVYPVVPSVLQQFAQEFPRMKVQLVSAYTRSLKESFDRGEADVILTTEAEPDARGEILDERPLAWIGVPGGQAWRQRPLRYASGRNCLFRPLTIRAMENEGVDWENAVDTASDRTVEATVSADLALTTMIAGTEPSQLEQVDHGGDLPELGTQKICMYRQDRGAGEVMERMAEMLRLGYATDVHKMTPAQARDVPNSGLGRYAWRQELNRARRTGGAPA</sequence>
<dbReference type="EMBL" id="PGTD01000016">
    <property type="protein sequence ID" value="PJE29234.1"/>
    <property type="molecule type" value="Genomic_DNA"/>
</dbReference>
<proteinExistence type="inferred from homology"/>
<evidence type="ECO:0000256" key="4">
    <source>
        <dbReference type="ARBA" id="ARBA00023163"/>
    </source>
</evidence>
<protein>
    <submittedName>
        <fullName evidence="6">LysR family transcriptional regulator</fullName>
    </submittedName>
    <submittedName>
        <fullName evidence="7">Transcriptional regulator, LysR family</fullName>
    </submittedName>
</protein>
<dbReference type="PRINTS" id="PR00039">
    <property type="entry name" value="HTHLYSR"/>
</dbReference>
<dbReference type="Proteomes" id="UP000231702">
    <property type="component" value="Unassembled WGS sequence"/>
</dbReference>
<dbReference type="InterPro" id="IPR050176">
    <property type="entry name" value="LTTR"/>
</dbReference>
<comment type="similarity">
    <text evidence="1">Belongs to the LysR transcriptional regulatory family.</text>
</comment>
<dbReference type="InterPro" id="IPR036388">
    <property type="entry name" value="WH-like_DNA-bd_sf"/>
</dbReference>
<dbReference type="GO" id="GO:0003677">
    <property type="term" value="F:DNA binding"/>
    <property type="evidence" value="ECO:0007669"/>
    <property type="project" value="UniProtKB-KW"/>
</dbReference>
<dbReference type="EMBL" id="OBEA01000002">
    <property type="protein sequence ID" value="SNY47174.1"/>
    <property type="molecule type" value="Genomic_DNA"/>
</dbReference>
<evidence type="ECO:0000313" key="8">
    <source>
        <dbReference type="Proteomes" id="UP000231655"/>
    </source>
</evidence>
<reference evidence="7 8" key="1">
    <citation type="submission" date="2017-09" db="EMBL/GenBank/DDBJ databases">
        <authorList>
            <person name="Ehlers B."/>
            <person name="Leendertz F.H."/>
        </authorList>
    </citation>
    <scope>NUCLEOTIDE SEQUENCE [LARGE SCALE GENOMIC DNA]</scope>
    <source>
        <strain evidence="7 8">CGMCC 1.12662</strain>
    </source>
</reference>
<dbReference type="Gene3D" id="3.40.190.10">
    <property type="entry name" value="Periplasmic binding protein-like II"/>
    <property type="match status" value="2"/>
</dbReference>
<evidence type="ECO:0000313" key="9">
    <source>
        <dbReference type="Proteomes" id="UP000231702"/>
    </source>
</evidence>
<dbReference type="FunFam" id="1.10.10.10:FF:000001">
    <property type="entry name" value="LysR family transcriptional regulator"/>
    <property type="match status" value="1"/>
</dbReference>